<evidence type="ECO:0008006" key="5">
    <source>
        <dbReference type="Google" id="ProtNLM"/>
    </source>
</evidence>
<evidence type="ECO:0000313" key="3">
    <source>
        <dbReference type="EMBL" id="KAK7791704.1"/>
    </source>
</evidence>
<dbReference type="InterPro" id="IPR008826">
    <property type="entry name" value="Se-bd"/>
</dbReference>
<evidence type="ECO:0000256" key="2">
    <source>
        <dbReference type="ARBA" id="ARBA00023266"/>
    </source>
</evidence>
<dbReference type="GO" id="GO:0008430">
    <property type="term" value="F:selenium binding"/>
    <property type="evidence" value="ECO:0007669"/>
    <property type="project" value="InterPro"/>
</dbReference>
<sequence length="477" mass="53154">MAEKHGCQCGPGYATPLDAMRKGPREKIVYIPCIQLEAQTSGKLDYLATVDVDPSSPHYSKVIHRLPMLHVGDELHHSGWNVCSSCYKDDSKIRNKLVLPALGSGRIYFIDTGSSPRAPKIHKVLEPKNLHDLDVSSPHTSHCLSSNEIMISTLGDKNGNAKGNFILIDAETLEVKGLWGKKSAKFGYDFWYQPKFDVMISTEWAAPKSFRNGFNPADSQNPEIYGSSLNVWSWSTRELLQTIDLGPNGVTPLEIRFLHDPKKPEGFVGCALPSTVFRFYRKEDGSWAADPVITVPPKKVEGWSMPNLPGLITDIILSLDDRFMYFSCWLHGDVRQYDISDTKNPRLVGQIFLGGSMLKGGAVKVLEDPELKEQPSPVILKGKRLYGSPQMLQLSLDGKRLYVSTSLFSTWDKQFYPDMIKHGSTMVIVNVDTEKGGLTLDENFLVDFGDEPEGPVAAHEIRYPGGDCTSDIWLSED</sequence>
<keyword evidence="4" id="KW-1185">Reference proteome</keyword>
<gene>
    <name evidence="3" type="ORF">R5R35_000279</name>
</gene>
<dbReference type="PANTHER" id="PTHR23300:SF0">
    <property type="entry name" value="METHANETHIOL OXIDASE"/>
    <property type="match status" value="1"/>
</dbReference>
<protein>
    <recommendedName>
        <fullName evidence="5">Methanethiol oxidase</fullName>
    </recommendedName>
</protein>
<comment type="similarity">
    <text evidence="1">Belongs to the selenium-binding protein family.</text>
</comment>
<dbReference type="EMBL" id="JAZDUA010000508">
    <property type="protein sequence ID" value="KAK7791704.1"/>
    <property type="molecule type" value="Genomic_DNA"/>
</dbReference>
<reference evidence="3 4" key="1">
    <citation type="submission" date="2024-03" db="EMBL/GenBank/DDBJ databases">
        <title>The genome assembly and annotation of the cricket Gryllus longicercus Weissman &amp; Gray.</title>
        <authorList>
            <person name="Szrajer S."/>
            <person name="Gray D."/>
            <person name="Ylla G."/>
        </authorList>
    </citation>
    <scope>NUCLEOTIDE SEQUENCE [LARGE SCALE GENOMIC DNA]</scope>
    <source>
        <strain evidence="3">DAG 2021-001</strain>
        <tissue evidence="3">Whole body minus gut</tissue>
    </source>
</reference>
<proteinExistence type="inferred from homology"/>
<dbReference type="Pfam" id="PF05694">
    <property type="entry name" value="SBP56"/>
    <property type="match status" value="1"/>
</dbReference>
<keyword evidence="2" id="KW-0711">Selenium</keyword>
<dbReference type="Proteomes" id="UP001378592">
    <property type="component" value="Unassembled WGS sequence"/>
</dbReference>
<evidence type="ECO:0000256" key="1">
    <source>
        <dbReference type="ARBA" id="ARBA00005606"/>
    </source>
</evidence>
<evidence type="ECO:0000313" key="4">
    <source>
        <dbReference type="Proteomes" id="UP001378592"/>
    </source>
</evidence>
<accession>A0AAN9V4Z4</accession>
<comment type="caution">
    <text evidence="3">The sequence shown here is derived from an EMBL/GenBank/DDBJ whole genome shotgun (WGS) entry which is preliminary data.</text>
</comment>
<dbReference type="AlphaFoldDB" id="A0AAN9V4Z4"/>
<organism evidence="3 4">
    <name type="scientific">Gryllus longicercus</name>
    <dbReference type="NCBI Taxonomy" id="2509291"/>
    <lineage>
        <taxon>Eukaryota</taxon>
        <taxon>Metazoa</taxon>
        <taxon>Ecdysozoa</taxon>
        <taxon>Arthropoda</taxon>
        <taxon>Hexapoda</taxon>
        <taxon>Insecta</taxon>
        <taxon>Pterygota</taxon>
        <taxon>Neoptera</taxon>
        <taxon>Polyneoptera</taxon>
        <taxon>Orthoptera</taxon>
        <taxon>Ensifera</taxon>
        <taxon>Gryllidea</taxon>
        <taxon>Grylloidea</taxon>
        <taxon>Gryllidae</taxon>
        <taxon>Gryllinae</taxon>
        <taxon>Gryllus</taxon>
    </lineage>
</organism>
<dbReference type="PANTHER" id="PTHR23300">
    <property type="entry name" value="METHANETHIOL OXIDASE"/>
    <property type="match status" value="1"/>
</dbReference>
<dbReference type="SUPFAM" id="SSF75011">
    <property type="entry name" value="3-carboxy-cis,cis-mucoante lactonizing enzyme"/>
    <property type="match status" value="1"/>
</dbReference>
<name>A0AAN9V4Z4_9ORTH</name>